<comment type="similarity">
    <text evidence="1 4">Belongs to the aldehyde dehydrogenase family.</text>
</comment>
<dbReference type="InterPro" id="IPR016161">
    <property type="entry name" value="Ald_DH/histidinol_DH"/>
</dbReference>
<dbReference type="GO" id="GO:0016620">
    <property type="term" value="F:oxidoreductase activity, acting on the aldehyde or oxo group of donors, NAD or NADP as acceptor"/>
    <property type="evidence" value="ECO:0007669"/>
    <property type="project" value="InterPro"/>
</dbReference>
<dbReference type="Gene3D" id="3.40.605.10">
    <property type="entry name" value="Aldehyde Dehydrogenase, Chain A, domain 1"/>
    <property type="match status" value="1"/>
</dbReference>
<evidence type="ECO:0000256" key="4">
    <source>
        <dbReference type="RuleBase" id="RU003345"/>
    </source>
</evidence>
<dbReference type="PANTHER" id="PTHR42804">
    <property type="entry name" value="ALDEHYDE DEHYDROGENASE"/>
    <property type="match status" value="1"/>
</dbReference>
<gene>
    <name evidence="6" type="ORF">IQ63_10355</name>
</gene>
<dbReference type="Proteomes" id="UP000037151">
    <property type="component" value="Unassembled WGS sequence"/>
</dbReference>
<dbReference type="InterPro" id="IPR015590">
    <property type="entry name" value="Aldehyde_DH_dom"/>
</dbReference>
<dbReference type="FunFam" id="3.40.605.10:FF:000026">
    <property type="entry name" value="Aldehyde dehydrogenase, putative"/>
    <property type="match status" value="1"/>
</dbReference>
<dbReference type="PANTHER" id="PTHR42804:SF1">
    <property type="entry name" value="ALDEHYDE DEHYDROGENASE-RELATED"/>
    <property type="match status" value="1"/>
</dbReference>
<evidence type="ECO:0000256" key="1">
    <source>
        <dbReference type="ARBA" id="ARBA00009986"/>
    </source>
</evidence>
<evidence type="ECO:0000256" key="3">
    <source>
        <dbReference type="PROSITE-ProRule" id="PRU10007"/>
    </source>
</evidence>
<name>A0A0L0KHH0_9ACTN</name>
<evidence type="ECO:0000313" key="6">
    <source>
        <dbReference type="EMBL" id="KND37308.1"/>
    </source>
</evidence>
<dbReference type="AlphaFoldDB" id="A0A0L0KHH0"/>
<reference evidence="7" key="1">
    <citation type="submission" date="2014-07" db="EMBL/GenBank/DDBJ databases">
        <title>Genome sequencing of plant-pathogenic Streptomyces species.</title>
        <authorList>
            <person name="Harrison J."/>
            <person name="Sapp M."/>
            <person name="Thwaites R."/>
            <person name="Studholme D.J."/>
        </authorList>
    </citation>
    <scope>NUCLEOTIDE SEQUENCE [LARGE SCALE GENOMIC DNA]</scope>
    <source>
        <strain evidence="7">NCPPB 4445</strain>
    </source>
</reference>
<dbReference type="FunFam" id="3.40.605.10:FF:000007">
    <property type="entry name" value="NAD/NADP-dependent betaine aldehyde dehydrogenase"/>
    <property type="match status" value="1"/>
</dbReference>
<evidence type="ECO:0000256" key="2">
    <source>
        <dbReference type="ARBA" id="ARBA00023002"/>
    </source>
</evidence>
<comment type="caution">
    <text evidence="6">The sequence shown here is derived from an EMBL/GenBank/DDBJ whole genome shotgun (WGS) entry which is preliminary data.</text>
</comment>
<dbReference type="PATRIC" id="fig|42234.21.peg.2137"/>
<feature type="domain" description="Aldehyde dehydrogenase" evidence="5">
    <location>
        <begin position="39"/>
        <end position="486"/>
    </location>
</feature>
<evidence type="ECO:0000259" key="5">
    <source>
        <dbReference type="Pfam" id="PF00171"/>
    </source>
</evidence>
<dbReference type="PROSITE" id="PS00687">
    <property type="entry name" value="ALDEHYDE_DEHYDR_GLU"/>
    <property type="match status" value="1"/>
</dbReference>
<dbReference type="Pfam" id="PF00171">
    <property type="entry name" value="Aldedh"/>
    <property type="match status" value="1"/>
</dbReference>
<evidence type="ECO:0000313" key="7">
    <source>
        <dbReference type="Proteomes" id="UP000037151"/>
    </source>
</evidence>
<accession>A0A0L0KHH0</accession>
<dbReference type="OrthoDB" id="6882680at2"/>
<keyword evidence="2 4" id="KW-0560">Oxidoreductase</keyword>
<feature type="active site" evidence="3">
    <location>
        <position position="262"/>
    </location>
</feature>
<sequence>MPPGDRCSLVGMNEQRVVPFPAPSHWIDGRAVEGFGPLIEVVNPADTSVVATLHEGTTEEVDLAVDAALTAFPGWAATSVEHRVALMRRLAEGLERQREELAATITLEMGAPIGFSRQAQVGFPVASILASVTAAEQFEWTSVIENSLVVREPIGVVGAITPWNFPLQQLVTKVVPAMLAGNTVVLKPSEMSPLSARMFAGIATEAGLPDGVFNVVQGTGPVVGEALSRHPKVDMISFTGSTRAGRSVSVAASGTIKRVALELGGKAAHIVLPEADLDLAVTRGLAFAWANAGQACGAYVRLLVPEELQATVVDKLRVAAAEYVVGDPEDEATRIGPLASEAQRQRVDGYIRQALTDGATLVAGGPGRPEGLETGAYVRPTIFSDVDPRSVIGQEEVFGPVLVVIPYADDDQAVEIANGTVYGLNAAVTGDEDHALAIARRLRVGQVDVNGGQHNFQAPFGGYKQSGNGREMGRAGLEEFLETKAITR</sequence>
<dbReference type="CDD" id="cd07138">
    <property type="entry name" value="ALDH_CddD_SSP0762"/>
    <property type="match status" value="1"/>
</dbReference>
<dbReference type="InterPro" id="IPR029510">
    <property type="entry name" value="Ald_DH_CS_GLU"/>
</dbReference>
<dbReference type="InterPro" id="IPR016162">
    <property type="entry name" value="Ald_DH_N"/>
</dbReference>
<dbReference type="SUPFAM" id="SSF53720">
    <property type="entry name" value="ALDH-like"/>
    <property type="match status" value="1"/>
</dbReference>
<proteinExistence type="inferred from homology"/>
<dbReference type="InterPro" id="IPR016163">
    <property type="entry name" value="Ald_DH_C"/>
</dbReference>
<dbReference type="EMBL" id="JPPY01000068">
    <property type="protein sequence ID" value="KND37308.1"/>
    <property type="molecule type" value="Genomic_DNA"/>
</dbReference>
<dbReference type="Gene3D" id="3.40.309.10">
    <property type="entry name" value="Aldehyde Dehydrogenase, Chain A, domain 2"/>
    <property type="match status" value="1"/>
</dbReference>
<organism evidence="6 7">
    <name type="scientific">Streptomyces acidiscabies</name>
    <dbReference type="NCBI Taxonomy" id="42234"/>
    <lineage>
        <taxon>Bacteria</taxon>
        <taxon>Bacillati</taxon>
        <taxon>Actinomycetota</taxon>
        <taxon>Actinomycetes</taxon>
        <taxon>Kitasatosporales</taxon>
        <taxon>Streptomycetaceae</taxon>
        <taxon>Streptomyces</taxon>
    </lineage>
</organism>
<protein>
    <submittedName>
        <fullName evidence="6">Aldehyde dehydrogenase</fullName>
    </submittedName>
</protein>